<dbReference type="OrthoDB" id="344976at2"/>
<keyword evidence="1" id="KW-0472">Membrane</keyword>
<dbReference type="AlphaFoldDB" id="A0A1I4DRR7"/>
<keyword evidence="1" id="KW-1133">Transmembrane helix</keyword>
<feature type="transmembrane region" description="Helical" evidence="1">
    <location>
        <begin position="47"/>
        <end position="67"/>
    </location>
</feature>
<dbReference type="RefSeq" id="WP_093323405.1">
    <property type="nucleotide sequence ID" value="NZ_FOSZ01000003.1"/>
</dbReference>
<evidence type="ECO:0000313" key="3">
    <source>
        <dbReference type="Proteomes" id="UP000198851"/>
    </source>
</evidence>
<gene>
    <name evidence="2" type="ORF">SAMN04488036_103393</name>
</gene>
<reference evidence="3" key="1">
    <citation type="submission" date="2016-10" db="EMBL/GenBank/DDBJ databases">
        <authorList>
            <person name="Varghese N."/>
            <person name="Submissions S."/>
        </authorList>
    </citation>
    <scope>NUCLEOTIDE SEQUENCE [LARGE SCALE GENOMIC DNA]</scope>
    <source>
        <strain evidence="3">DSM 28453</strain>
    </source>
</reference>
<keyword evidence="1" id="KW-0812">Transmembrane</keyword>
<name>A0A1I4DRR7_9RHOB</name>
<keyword evidence="3" id="KW-1185">Reference proteome</keyword>
<dbReference type="EMBL" id="FOSZ01000003">
    <property type="protein sequence ID" value="SFK96244.1"/>
    <property type="molecule type" value="Genomic_DNA"/>
</dbReference>
<proteinExistence type="predicted"/>
<dbReference type="InterPro" id="IPR025058">
    <property type="entry name" value="DUF3995"/>
</dbReference>
<organism evidence="2 3">
    <name type="scientific">Shimia haliotis</name>
    <dbReference type="NCBI Taxonomy" id="1280847"/>
    <lineage>
        <taxon>Bacteria</taxon>
        <taxon>Pseudomonadati</taxon>
        <taxon>Pseudomonadota</taxon>
        <taxon>Alphaproteobacteria</taxon>
        <taxon>Rhodobacterales</taxon>
        <taxon>Roseobacteraceae</taxon>
    </lineage>
</organism>
<evidence type="ECO:0008006" key="4">
    <source>
        <dbReference type="Google" id="ProtNLM"/>
    </source>
</evidence>
<protein>
    <recommendedName>
        <fullName evidence="4">DUF3995 domain-containing protein</fullName>
    </recommendedName>
</protein>
<feature type="transmembrane region" description="Helical" evidence="1">
    <location>
        <begin position="74"/>
        <end position="96"/>
    </location>
</feature>
<evidence type="ECO:0000313" key="2">
    <source>
        <dbReference type="EMBL" id="SFK96244.1"/>
    </source>
</evidence>
<evidence type="ECO:0000256" key="1">
    <source>
        <dbReference type="SAM" id="Phobius"/>
    </source>
</evidence>
<sequence length="136" mass="14532">MTVLATLLSISLIIPAALHLLWAIGYWTPIKDEASLARATVGAKGITRMPPAVPCALVAMALLFAAILPHVPAFALHSLLMSCAAAVFLLRGAVAYTPLWRNTFCEEPFATLDKRSYSPLILAIGAAFLFLRLQGA</sequence>
<accession>A0A1I4DRR7</accession>
<dbReference type="Proteomes" id="UP000198851">
    <property type="component" value="Unassembled WGS sequence"/>
</dbReference>
<feature type="transmembrane region" description="Helical" evidence="1">
    <location>
        <begin position="116"/>
        <end position="133"/>
    </location>
</feature>
<dbReference type="Pfam" id="PF13160">
    <property type="entry name" value="DUF3995"/>
    <property type="match status" value="1"/>
</dbReference>
<dbReference type="STRING" id="1280847.SAMN04488036_103393"/>